<dbReference type="GO" id="GO:0043565">
    <property type="term" value="F:sequence-specific DNA binding"/>
    <property type="evidence" value="ECO:0007669"/>
    <property type="project" value="TreeGrafter"/>
</dbReference>
<evidence type="ECO:0000313" key="6">
    <source>
        <dbReference type="EMBL" id="SMB88995.1"/>
    </source>
</evidence>
<accession>A0A1W1V6U4</accession>
<dbReference type="Gene3D" id="3.40.190.290">
    <property type="match status" value="1"/>
</dbReference>
<evidence type="ECO:0000259" key="5">
    <source>
        <dbReference type="PROSITE" id="PS50931"/>
    </source>
</evidence>
<evidence type="ECO:0000256" key="4">
    <source>
        <dbReference type="ARBA" id="ARBA00023163"/>
    </source>
</evidence>
<dbReference type="Pfam" id="PF00126">
    <property type="entry name" value="HTH_1"/>
    <property type="match status" value="1"/>
</dbReference>
<dbReference type="PANTHER" id="PTHR30537:SF72">
    <property type="entry name" value="LYSR FAMILY TRANSCRIPTIONAL REGULATOR"/>
    <property type="match status" value="1"/>
</dbReference>
<dbReference type="AlphaFoldDB" id="A0A1W1V6U4"/>
<evidence type="ECO:0000256" key="2">
    <source>
        <dbReference type="ARBA" id="ARBA00023015"/>
    </source>
</evidence>
<evidence type="ECO:0000313" key="7">
    <source>
        <dbReference type="Proteomes" id="UP000192408"/>
    </source>
</evidence>
<keyword evidence="3 6" id="KW-0238">DNA-binding</keyword>
<name>A0A1W1V6U4_9PAST</name>
<dbReference type="InterPro" id="IPR005119">
    <property type="entry name" value="LysR_subst-bd"/>
</dbReference>
<comment type="similarity">
    <text evidence="1">Belongs to the LysR transcriptional regulatory family.</text>
</comment>
<keyword evidence="7" id="KW-1185">Reference proteome</keyword>
<feature type="domain" description="HTH lysR-type" evidence="5">
    <location>
        <begin position="1"/>
        <end position="60"/>
    </location>
</feature>
<keyword evidence="4" id="KW-0804">Transcription</keyword>
<dbReference type="InterPro" id="IPR000847">
    <property type="entry name" value="LysR_HTH_N"/>
</dbReference>
<gene>
    <name evidence="6" type="ORF">SAMN05660772_01256</name>
</gene>
<dbReference type="Proteomes" id="UP000192408">
    <property type="component" value="Unassembled WGS sequence"/>
</dbReference>
<dbReference type="RefSeq" id="WP_084257881.1">
    <property type="nucleotide sequence ID" value="NZ_FWWV01000057.1"/>
</dbReference>
<reference evidence="7" key="1">
    <citation type="submission" date="2017-04" db="EMBL/GenBank/DDBJ databases">
        <authorList>
            <person name="Varghese N."/>
            <person name="Submissions S."/>
        </authorList>
    </citation>
    <scope>NUCLEOTIDE SEQUENCE [LARGE SCALE GENOMIC DNA]</scope>
    <source>
        <strain evidence="7">DSM 23072</strain>
    </source>
</reference>
<dbReference type="Pfam" id="PF03466">
    <property type="entry name" value="LysR_substrate"/>
    <property type="match status" value="1"/>
</dbReference>
<dbReference type="Gene3D" id="1.10.10.10">
    <property type="entry name" value="Winged helix-like DNA-binding domain superfamily/Winged helix DNA-binding domain"/>
    <property type="match status" value="1"/>
</dbReference>
<dbReference type="CDD" id="cd08422">
    <property type="entry name" value="PBP2_CrgA_like"/>
    <property type="match status" value="1"/>
</dbReference>
<dbReference type="PANTHER" id="PTHR30537">
    <property type="entry name" value="HTH-TYPE TRANSCRIPTIONAL REGULATOR"/>
    <property type="match status" value="1"/>
</dbReference>
<organism evidence="6 7">
    <name type="scientific">Pasteurella testudinis DSM 23072</name>
    <dbReference type="NCBI Taxonomy" id="1122938"/>
    <lineage>
        <taxon>Bacteria</taxon>
        <taxon>Pseudomonadati</taxon>
        <taxon>Pseudomonadota</taxon>
        <taxon>Gammaproteobacteria</taxon>
        <taxon>Pasteurellales</taxon>
        <taxon>Pasteurellaceae</taxon>
        <taxon>Pasteurella</taxon>
    </lineage>
</organism>
<dbReference type="GO" id="GO:0006351">
    <property type="term" value="P:DNA-templated transcription"/>
    <property type="evidence" value="ECO:0007669"/>
    <property type="project" value="TreeGrafter"/>
</dbReference>
<evidence type="ECO:0000256" key="3">
    <source>
        <dbReference type="ARBA" id="ARBA00023125"/>
    </source>
</evidence>
<dbReference type="SUPFAM" id="SSF53850">
    <property type="entry name" value="Periplasmic binding protein-like II"/>
    <property type="match status" value="1"/>
</dbReference>
<dbReference type="InterPro" id="IPR036390">
    <property type="entry name" value="WH_DNA-bd_sf"/>
</dbReference>
<dbReference type="STRING" id="1122938.SAMN05660772_01256"/>
<sequence>MQNKLEALHIFCTTVDTLKFKETAQRLGLSPAAVTRTIAELERFLGESLFQRNTRQITLTEFGAQFLPQAKQLLDDSDKLFLQAARPDSEGMRGIVRVNIPELACDTSLLGELLQALQPWPNIRLDWHSDNVRLNVVEERIDIGIRVGFTNDGRLIARQLGTLSEKIVAAPALIQRCGLPTDVRQLENYPLSDMIDGNTGRPWPWRFADDVQITPKNTAFSTSDIHHNLQAARAGTAAVQLLEWACQPYLDSGELVELLPDLPKIHWPLYLYRPHRNVTPARVTLVFELLLGILQKRFG</sequence>
<dbReference type="GO" id="GO:0003700">
    <property type="term" value="F:DNA-binding transcription factor activity"/>
    <property type="evidence" value="ECO:0007669"/>
    <property type="project" value="InterPro"/>
</dbReference>
<evidence type="ECO:0000256" key="1">
    <source>
        <dbReference type="ARBA" id="ARBA00009437"/>
    </source>
</evidence>
<dbReference type="InterPro" id="IPR058163">
    <property type="entry name" value="LysR-type_TF_proteobact-type"/>
</dbReference>
<proteinExistence type="inferred from homology"/>
<dbReference type="FunFam" id="1.10.10.10:FF:000001">
    <property type="entry name" value="LysR family transcriptional regulator"/>
    <property type="match status" value="1"/>
</dbReference>
<dbReference type="SUPFAM" id="SSF46785">
    <property type="entry name" value="Winged helix' DNA-binding domain"/>
    <property type="match status" value="1"/>
</dbReference>
<dbReference type="InterPro" id="IPR036388">
    <property type="entry name" value="WH-like_DNA-bd_sf"/>
</dbReference>
<protein>
    <submittedName>
        <fullName evidence="6">DNA-binding transcriptional regulator, LysR family</fullName>
    </submittedName>
</protein>
<dbReference type="EMBL" id="FWWV01000057">
    <property type="protein sequence ID" value="SMB88995.1"/>
    <property type="molecule type" value="Genomic_DNA"/>
</dbReference>
<keyword evidence="2" id="KW-0805">Transcription regulation</keyword>
<dbReference type="PROSITE" id="PS50931">
    <property type="entry name" value="HTH_LYSR"/>
    <property type="match status" value="1"/>
</dbReference>